<accession>A0ABR4TNV5</accession>
<protein>
    <recommendedName>
        <fullName evidence="3">DUF1127 domain-containing protein</fullName>
    </recommendedName>
</protein>
<sequence length="113" mass="13382">MMAMAAQISCEPTVAAKTDVTSRSDGVWVRMAGFWAKWRVRRETYRRSLREVEVMLAMEDWMLKDIYGVEHGDMIAAKRSLMVNWLDPGWQLSRFLQDRIEANRKEKQRWTGR</sequence>
<proteinExistence type="predicted"/>
<evidence type="ECO:0000313" key="1">
    <source>
        <dbReference type="EMBL" id="KEO57116.1"/>
    </source>
</evidence>
<comment type="caution">
    <text evidence="1">The sequence shown here is derived from an EMBL/GenBank/DDBJ whole genome shotgun (WGS) entry which is preliminary data.</text>
</comment>
<organism evidence="1 2">
    <name type="scientific">Thalassospira permensis NBRC 106175</name>
    <dbReference type="NCBI Taxonomy" id="1353532"/>
    <lineage>
        <taxon>Bacteria</taxon>
        <taxon>Pseudomonadati</taxon>
        <taxon>Pseudomonadota</taxon>
        <taxon>Alphaproteobacteria</taxon>
        <taxon>Rhodospirillales</taxon>
        <taxon>Thalassospiraceae</taxon>
        <taxon>Thalassospira</taxon>
    </lineage>
</organism>
<keyword evidence="2" id="KW-1185">Reference proteome</keyword>
<reference evidence="1 2" key="1">
    <citation type="submission" date="2013-07" db="EMBL/GenBank/DDBJ databases">
        <title>Thalassospira permensis NBRC 106175 Genome Sequencing.</title>
        <authorList>
            <person name="Lai Q."/>
            <person name="Shao Z."/>
        </authorList>
    </citation>
    <scope>NUCLEOTIDE SEQUENCE [LARGE SCALE GENOMIC DNA]</scope>
    <source>
        <strain evidence="1 2">NBRC 106175</strain>
    </source>
</reference>
<gene>
    <name evidence="1" type="ORF">SMB34_16910</name>
</gene>
<dbReference type="EMBL" id="AUNC01000015">
    <property type="protein sequence ID" value="KEO57116.1"/>
    <property type="molecule type" value="Genomic_DNA"/>
</dbReference>
<name>A0ABR4TNV5_9PROT</name>
<evidence type="ECO:0008006" key="3">
    <source>
        <dbReference type="Google" id="ProtNLM"/>
    </source>
</evidence>
<dbReference type="Proteomes" id="UP000027463">
    <property type="component" value="Unassembled WGS sequence"/>
</dbReference>
<evidence type="ECO:0000313" key="2">
    <source>
        <dbReference type="Proteomes" id="UP000027463"/>
    </source>
</evidence>